<evidence type="ECO:0000256" key="11">
    <source>
        <dbReference type="SAM" id="MobiDB-lite"/>
    </source>
</evidence>
<dbReference type="PANTHER" id="PTHR45940:SF47">
    <property type="entry name" value="TRANSCRIPTION FACTOR HOMOBOX-WOX FAMILY-RELATED"/>
    <property type="match status" value="1"/>
</dbReference>
<dbReference type="GO" id="GO:0003700">
    <property type="term" value="F:DNA-binding transcription factor activity"/>
    <property type="evidence" value="ECO:0007669"/>
    <property type="project" value="InterPro"/>
</dbReference>
<accession>A0AAV1B2F1</accession>
<dbReference type="InterPro" id="IPR001356">
    <property type="entry name" value="HD"/>
</dbReference>
<dbReference type="Gene3D" id="1.10.10.60">
    <property type="entry name" value="Homeodomain-like"/>
    <property type="match status" value="1"/>
</dbReference>
<dbReference type="EMBL" id="OX451741">
    <property type="protein sequence ID" value="CAI8616750.1"/>
    <property type="molecule type" value="Genomic_DNA"/>
</dbReference>
<keyword evidence="5 9" id="KW-0371">Homeobox</keyword>
<dbReference type="InterPro" id="IPR009057">
    <property type="entry name" value="Homeodomain-like_sf"/>
</dbReference>
<dbReference type="Pfam" id="PF00046">
    <property type="entry name" value="Homeodomain"/>
    <property type="match status" value="1"/>
</dbReference>
<dbReference type="PROSITE" id="PS50071">
    <property type="entry name" value="HOMEOBOX_2"/>
    <property type="match status" value="1"/>
</dbReference>
<evidence type="ECO:0000256" key="5">
    <source>
        <dbReference type="ARBA" id="ARBA00023155"/>
    </source>
</evidence>
<dbReference type="Proteomes" id="UP001157006">
    <property type="component" value="Chromosome 6"/>
</dbReference>
<feature type="domain" description="Homeobox" evidence="12">
    <location>
        <begin position="65"/>
        <end position="130"/>
    </location>
</feature>
<feature type="region of interest" description="Disordered" evidence="11">
    <location>
        <begin position="127"/>
        <end position="157"/>
    </location>
</feature>
<proteinExistence type="inferred from homology"/>
<dbReference type="CDD" id="cd00086">
    <property type="entry name" value="homeodomain"/>
    <property type="match status" value="1"/>
</dbReference>
<name>A0AAV1B2F1_VICFA</name>
<keyword evidence="7 9" id="KW-0539">Nucleus</keyword>
<dbReference type="GO" id="GO:0003677">
    <property type="term" value="F:DNA binding"/>
    <property type="evidence" value="ECO:0007669"/>
    <property type="project" value="UniProtKB-UniRule"/>
</dbReference>
<dbReference type="GO" id="GO:0005634">
    <property type="term" value="C:nucleus"/>
    <property type="evidence" value="ECO:0007669"/>
    <property type="project" value="UniProtKB-SubCell"/>
</dbReference>
<evidence type="ECO:0000313" key="13">
    <source>
        <dbReference type="EMBL" id="CAI8616750.1"/>
    </source>
</evidence>
<evidence type="ECO:0000256" key="4">
    <source>
        <dbReference type="ARBA" id="ARBA00023125"/>
    </source>
</evidence>
<evidence type="ECO:0000259" key="12">
    <source>
        <dbReference type="PROSITE" id="PS50071"/>
    </source>
</evidence>
<keyword evidence="4 9" id="KW-0238">DNA-binding</keyword>
<dbReference type="AlphaFoldDB" id="A0AAV1B2F1"/>
<keyword evidence="3" id="KW-0805">Transcription regulation</keyword>
<sequence>MSDSFCSFLSTTPNSNHNSHAPSKISSVVQPYCICTHCNHLLPFNHHAGTFECRGANQGPSNTMQPQQSSRWSPTPVQLLVLEELYRKGMKTPSAEQIQQIALQLRQFGKIEGKNVFYWFQNHKARERQKRRRREMEETTGSSTQDKKEKDKYVMSNSEPAGLKETCSGVKETKKWATTSNCSEQVEQNIVEKGSIQVLRKNVAAESEEKCQNIEIPYYFTHFTSAAYRTCSNSNTPQIYDLLPFNKENFNYYEEENEGLRTLDLFPVKEDEQDGKSMLCVNDSMNTEVTSSSNQFFEFLPLRN</sequence>
<dbReference type="FunFam" id="1.10.10.60:FF:000118">
    <property type="entry name" value="WUSCHEL-related homeobox 11"/>
    <property type="match status" value="1"/>
</dbReference>
<protein>
    <recommendedName>
        <fullName evidence="12">Homeobox domain-containing protein</fullName>
    </recommendedName>
</protein>
<keyword evidence="2" id="KW-0217">Developmental protein</keyword>
<comment type="similarity">
    <text evidence="8">Belongs to the WUS homeobox family.</text>
</comment>
<evidence type="ECO:0000256" key="8">
    <source>
        <dbReference type="ARBA" id="ARBA00024040"/>
    </source>
</evidence>
<organism evidence="13 14">
    <name type="scientific">Vicia faba</name>
    <name type="common">Broad bean</name>
    <name type="synonym">Faba vulgaris</name>
    <dbReference type="NCBI Taxonomy" id="3906"/>
    <lineage>
        <taxon>Eukaryota</taxon>
        <taxon>Viridiplantae</taxon>
        <taxon>Streptophyta</taxon>
        <taxon>Embryophyta</taxon>
        <taxon>Tracheophyta</taxon>
        <taxon>Spermatophyta</taxon>
        <taxon>Magnoliopsida</taxon>
        <taxon>eudicotyledons</taxon>
        <taxon>Gunneridae</taxon>
        <taxon>Pentapetalae</taxon>
        <taxon>rosids</taxon>
        <taxon>fabids</taxon>
        <taxon>Fabales</taxon>
        <taxon>Fabaceae</taxon>
        <taxon>Papilionoideae</taxon>
        <taxon>50 kb inversion clade</taxon>
        <taxon>NPAAA clade</taxon>
        <taxon>Hologalegina</taxon>
        <taxon>IRL clade</taxon>
        <taxon>Fabeae</taxon>
        <taxon>Vicia</taxon>
    </lineage>
</organism>
<evidence type="ECO:0000256" key="6">
    <source>
        <dbReference type="ARBA" id="ARBA00023163"/>
    </source>
</evidence>
<comment type="subcellular location">
    <subcellularLocation>
        <location evidence="1 9 10">Nucleus</location>
    </subcellularLocation>
</comment>
<reference evidence="13 14" key="1">
    <citation type="submission" date="2023-01" db="EMBL/GenBank/DDBJ databases">
        <authorList>
            <person name="Kreplak J."/>
        </authorList>
    </citation>
    <scope>NUCLEOTIDE SEQUENCE [LARGE SCALE GENOMIC DNA]</scope>
</reference>
<dbReference type="SUPFAM" id="SSF46689">
    <property type="entry name" value="Homeodomain-like"/>
    <property type="match status" value="1"/>
</dbReference>
<dbReference type="SMART" id="SM00389">
    <property type="entry name" value="HOX"/>
    <property type="match status" value="1"/>
</dbReference>
<evidence type="ECO:0000256" key="3">
    <source>
        <dbReference type="ARBA" id="ARBA00023015"/>
    </source>
</evidence>
<dbReference type="InterPro" id="IPR044555">
    <property type="entry name" value="WUSCHEL-like"/>
</dbReference>
<dbReference type="GO" id="GO:0099402">
    <property type="term" value="P:plant organ development"/>
    <property type="evidence" value="ECO:0007669"/>
    <property type="project" value="InterPro"/>
</dbReference>
<keyword evidence="6" id="KW-0804">Transcription</keyword>
<evidence type="ECO:0000256" key="2">
    <source>
        <dbReference type="ARBA" id="ARBA00022473"/>
    </source>
</evidence>
<feature type="DNA-binding region" description="Homeobox" evidence="9">
    <location>
        <begin position="67"/>
        <end position="131"/>
    </location>
</feature>
<evidence type="ECO:0000256" key="10">
    <source>
        <dbReference type="RuleBase" id="RU000682"/>
    </source>
</evidence>
<evidence type="ECO:0000256" key="9">
    <source>
        <dbReference type="PROSITE-ProRule" id="PRU00108"/>
    </source>
</evidence>
<dbReference type="PANTHER" id="PTHR45940">
    <property type="entry name" value="WUSCHEL-RELATED HOMEOBOX 1-RELATED"/>
    <property type="match status" value="1"/>
</dbReference>
<keyword evidence="14" id="KW-1185">Reference proteome</keyword>
<evidence type="ECO:0000313" key="14">
    <source>
        <dbReference type="Proteomes" id="UP001157006"/>
    </source>
</evidence>
<evidence type="ECO:0000256" key="7">
    <source>
        <dbReference type="ARBA" id="ARBA00023242"/>
    </source>
</evidence>
<evidence type="ECO:0000256" key="1">
    <source>
        <dbReference type="ARBA" id="ARBA00004123"/>
    </source>
</evidence>
<gene>
    <name evidence="13" type="ORF">VFH_VI043760</name>
</gene>